<evidence type="ECO:0000256" key="2">
    <source>
        <dbReference type="ARBA" id="ARBA00022679"/>
    </source>
</evidence>
<dbReference type="AlphaFoldDB" id="A0A1R4HUY5"/>
<keyword evidence="2" id="KW-0808">Transferase</keyword>
<protein>
    <submittedName>
        <fullName evidence="3">LOS biosynthesis enzyme LBGB</fullName>
    </submittedName>
</protein>
<sequence>MPRWNKVLGRRLLERWYDYTPDSWQPDTVRKAVILCPKSVGDGMAIYPIIRALQARHVDWLCVVASHRNAPVFETLKSEGAEVQIVPRDRDYKAVKTLARNLRARHGSIDLCVDATGHATSPGIYFVGKLKARMNLTYSAYNMQAFADFGQPITYDTSLPTRWSKLIENVGLGSVEGRFELPIPVNIDQEVHQWASELGPYVLFNLDGGADYRCISMDKAKALMDTVHKTTGLPLVIPYAPSGEQKAVQLAKQFPFVHTFPGPCSLLVSAALVKYAAVVFSPDTSIVHIASAYNRPTVGVYTVINSAWQPQATPHEIIHSTDHVEQGVTSERLADAFKRVYPSSAEIL</sequence>
<dbReference type="GO" id="GO:0005829">
    <property type="term" value="C:cytosol"/>
    <property type="evidence" value="ECO:0007669"/>
    <property type="project" value="TreeGrafter"/>
</dbReference>
<gene>
    <name evidence="3" type="ORF">CZ787_05535</name>
</gene>
<dbReference type="PANTHER" id="PTHR30160">
    <property type="entry name" value="TETRAACYLDISACCHARIDE 4'-KINASE-RELATED"/>
    <property type="match status" value="1"/>
</dbReference>
<proteinExistence type="predicted"/>
<dbReference type="GO" id="GO:0009244">
    <property type="term" value="P:lipopolysaccharide core region biosynthetic process"/>
    <property type="evidence" value="ECO:0007669"/>
    <property type="project" value="TreeGrafter"/>
</dbReference>
<comment type="caution">
    <text evidence="3">The sequence shown here is derived from an EMBL/GenBank/DDBJ whole genome shotgun (WGS) entry which is preliminary data.</text>
</comment>
<dbReference type="InterPro" id="IPR002201">
    <property type="entry name" value="Glyco_trans_9"/>
</dbReference>
<keyword evidence="1" id="KW-0328">Glycosyltransferase</keyword>
<evidence type="ECO:0000256" key="1">
    <source>
        <dbReference type="ARBA" id="ARBA00022676"/>
    </source>
</evidence>
<accession>A0A1R4HUY5</accession>
<dbReference type="GO" id="GO:0008713">
    <property type="term" value="F:ADP-heptose-lipopolysaccharide heptosyltransferase activity"/>
    <property type="evidence" value="ECO:0007669"/>
    <property type="project" value="TreeGrafter"/>
</dbReference>
<evidence type="ECO:0000313" key="3">
    <source>
        <dbReference type="EMBL" id="SJN11266.1"/>
    </source>
</evidence>
<evidence type="ECO:0000313" key="4">
    <source>
        <dbReference type="Proteomes" id="UP000196331"/>
    </source>
</evidence>
<reference evidence="3 4" key="1">
    <citation type="submission" date="2017-02" db="EMBL/GenBank/DDBJ databases">
        <authorList>
            <person name="Dridi B."/>
        </authorList>
    </citation>
    <scope>NUCLEOTIDE SEQUENCE [LARGE SCALE GENOMIC DNA]</scope>
    <source>
        <strain evidence="3 4">JB380</strain>
    </source>
</reference>
<dbReference type="Pfam" id="PF01075">
    <property type="entry name" value="Glyco_transf_9"/>
    <property type="match status" value="1"/>
</dbReference>
<dbReference type="OrthoDB" id="89608at2"/>
<dbReference type="RefSeq" id="WP_087106951.1">
    <property type="nucleotide sequence ID" value="NZ_FUKM01000020.1"/>
</dbReference>
<dbReference type="Proteomes" id="UP000196331">
    <property type="component" value="Unassembled WGS sequence"/>
</dbReference>
<dbReference type="Gene3D" id="3.40.50.2000">
    <property type="entry name" value="Glycogen Phosphorylase B"/>
    <property type="match status" value="2"/>
</dbReference>
<organism evidence="3 4">
    <name type="scientific">Halomonas citrativorans</name>
    <dbReference type="NCBI Taxonomy" id="2742612"/>
    <lineage>
        <taxon>Bacteria</taxon>
        <taxon>Pseudomonadati</taxon>
        <taxon>Pseudomonadota</taxon>
        <taxon>Gammaproteobacteria</taxon>
        <taxon>Oceanospirillales</taxon>
        <taxon>Halomonadaceae</taxon>
        <taxon>Halomonas</taxon>
    </lineage>
</organism>
<name>A0A1R4HUY5_9GAMM</name>
<dbReference type="SUPFAM" id="SSF53756">
    <property type="entry name" value="UDP-Glycosyltransferase/glycogen phosphorylase"/>
    <property type="match status" value="1"/>
</dbReference>
<dbReference type="InterPro" id="IPR051199">
    <property type="entry name" value="LPS_LOS_Heptosyltrfase"/>
</dbReference>
<dbReference type="EMBL" id="FUKM01000020">
    <property type="protein sequence ID" value="SJN11266.1"/>
    <property type="molecule type" value="Genomic_DNA"/>
</dbReference>
<dbReference type="PANTHER" id="PTHR30160:SF1">
    <property type="entry name" value="LIPOPOLYSACCHARIDE 1,2-N-ACETYLGLUCOSAMINETRANSFERASE-RELATED"/>
    <property type="match status" value="1"/>
</dbReference>